<dbReference type="InterPro" id="IPR050153">
    <property type="entry name" value="Metal_Ion_Import_ABC"/>
</dbReference>
<dbReference type="InterPro" id="IPR003439">
    <property type="entry name" value="ABC_transporter-like_ATP-bd"/>
</dbReference>
<sequence length="246" mass="27707">MENPVLSVKNLTVAYDGKPVLENITGEIKKGSLTAIIGPNGAGKTTFLKAIMGLLKPLSGEVTFGFEDKERKTKIAYVPQTGSTDRDFPVTVFDVALMGRYPHLGWFKRPKKKDREIAFEMLKKVGMEKYVHRQIGTLSGGQEQRVFLARALAQQAKLYFLDEPFKGVDAATEKVIVEMLREIREQGGTVVVVHHDLNTVKKYFDSVIMINKTLVCWGDTESCFNEKTVSRTFKTDIFPEMKTSYD</sequence>
<gene>
    <name evidence="6" type="ORF">IAD22_05555</name>
</gene>
<dbReference type="SUPFAM" id="SSF52540">
    <property type="entry name" value="P-loop containing nucleoside triphosphate hydrolases"/>
    <property type="match status" value="1"/>
</dbReference>
<evidence type="ECO:0000313" key="6">
    <source>
        <dbReference type="EMBL" id="HIU50460.1"/>
    </source>
</evidence>
<evidence type="ECO:0000256" key="1">
    <source>
        <dbReference type="ARBA" id="ARBA00005417"/>
    </source>
</evidence>
<dbReference type="SMART" id="SM00382">
    <property type="entry name" value="AAA"/>
    <property type="match status" value="1"/>
</dbReference>
<dbReference type="EMBL" id="DVNG01000084">
    <property type="protein sequence ID" value="HIU50460.1"/>
    <property type="molecule type" value="Genomic_DNA"/>
</dbReference>
<evidence type="ECO:0000259" key="5">
    <source>
        <dbReference type="PROSITE" id="PS50893"/>
    </source>
</evidence>
<feature type="domain" description="ABC transporter" evidence="5">
    <location>
        <begin position="6"/>
        <end position="237"/>
    </location>
</feature>
<dbReference type="InterPro" id="IPR003593">
    <property type="entry name" value="AAA+_ATPase"/>
</dbReference>
<dbReference type="GO" id="GO:0005524">
    <property type="term" value="F:ATP binding"/>
    <property type="evidence" value="ECO:0007669"/>
    <property type="project" value="UniProtKB-KW"/>
</dbReference>
<comment type="caution">
    <text evidence="6">The sequence shown here is derived from an EMBL/GenBank/DDBJ whole genome shotgun (WGS) entry which is preliminary data.</text>
</comment>
<dbReference type="Gene3D" id="3.40.50.300">
    <property type="entry name" value="P-loop containing nucleotide triphosphate hydrolases"/>
    <property type="match status" value="1"/>
</dbReference>
<dbReference type="PANTHER" id="PTHR42734">
    <property type="entry name" value="METAL TRANSPORT SYSTEM ATP-BINDING PROTEIN TM_0124-RELATED"/>
    <property type="match status" value="1"/>
</dbReference>
<reference evidence="6" key="1">
    <citation type="submission" date="2020-10" db="EMBL/GenBank/DDBJ databases">
        <authorList>
            <person name="Gilroy R."/>
        </authorList>
    </citation>
    <scope>NUCLEOTIDE SEQUENCE</scope>
    <source>
        <strain evidence="6">ChiGjej1B1-1684</strain>
    </source>
</reference>
<dbReference type="CDD" id="cd03235">
    <property type="entry name" value="ABC_Metallic_Cations"/>
    <property type="match status" value="1"/>
</dbReference>
<protein>
    <submittedName>
        <fullName evidence="6">Metal ABC transporter ATP-binding protein</fullName>
    </submittedName>
</protein>
<dbReference type="Proteomes" id="UP000824118">
    <property type="component" value="Unassembled WGS sequence"/>
</dbReference>
<dbReference type="FunFam" id="3.40.50.300:FF:000134">
    <property type="entry name" value="Iron-enterobactin ABC transporter ATP-binding protein"/>
    <property type="match status" value="1"/>
</dbReference>
<dbReference type="GO" id="GO:0016887">
    <property type="term" value="F:ATP hydrolysis activity"/>
    <property type="evidence" value="ECO:0007669"/>
    <property type="project" value="InterPro"/>
</dbReference>
<name>A0A9D1LYP2_9FIRM</name>
<evidence type="ECO:0000313" key="7">
    <source>
        <dbReference type="Proteomes" id="UP000824118"/>
    </source>
</evidence>
<dbReference type="PANTHER" id="PTHR42734:SF5">
    <property type="entry name" value="IRON TRANSPORT SYSTEM ATP-BINDING PROTEIN HI_0361-RELATED"/>
    <property type="match status" value="1"/>
</dbReference>
<keyword evidence="4 6" id="KW-0067">ATP-binding</keyword>
<dbReference type="AlphaFoldDB" id="A0A9D1LYP2"/>
<keyword evidence="3" id="KW-0547">Nucleotide-binding</keyword>
<dbReference type="InterPro" id="IPR027417">
    <property type="entry name" value="P-loop_NTPase"/>
</dbReference>
<organism evidence="6 7">
    <name type="scientific">Candidatus Limousia pullorum</name>
    <dbReference type="NCBI Taxonomy" id="2840860"/>
    <lineage>
        <taxon>Bacteria</taxon>
        <taxon>Bacillati</taxon>
        <taxon>Bacillota</taxon>
        <taxon>Clostridia</taxon>
        <taxon>Eubacteriales</taxon>
        <taxon>Oscillospiraceae</taxon>
        <taxon>Oscillospiraceae incertae sedis</taxon>
        <taxon>Candidatus Limousia</taxon>
    </lineage>
</organism>
<reference evidence="6" key="2">
    <citation type="journal article" date="2021" name="PeerJ">
        <title>Extensive microbial diversity within the chicken gut microbiome revealed by metagenomics and culture.</title>
        <authorList>
            <person name="Gilroy R."/>
            <person name="Ravi A."/>
            <person name="Getino M."/>
            <person name="Pursley I."/>
            <person name="Horton D.L."/>
            <person name="Alikhan N.F."/>
            <person name="Baker D."/>
            <person name="Gharbi K."/>
            <person name="Hall N."/>
            <person name="Watson M."/>
            <person name="Adriaenssens E.M."/>
            <person name="Foster-Nyarko E."/>
            <person name="Jarju S."/>
            <person name="Secka A."/>
            <person name="Antonio M."/>
            <person name="Oren A."/>
            <person name="Chaudhuri R.R."/>
            <person name="La Ragione R."/>
            <person name="Hildebrand F."/>
            <person name="Pallen M.J."/>
        </authorList>
    </citation>
    <scope>NUCLEOTIDE SEQUENCE</scope>
    <source>
        <strain evidence="6">ChiGjej1B1-1684</strain>
    </source>
</reference>
<evidence type="ECO:0000256" key="2">
    <source>
        <dbReference type="ARBA" id="ARBA00022448"/>
    </source>
</evidence>
<proteinExistence type="inferred from homology"/>
<evidence type="ECO:0000256" key="4">
    <source>
        <dbReference type="ARBA" id="ARBA00022840"/>
    </source>
</evidence>
<evidence type="ECO:0000256" key="3">
    <source>
        <dbReference type="ARBA" id="ARBA00022741"/>
    </source>
</evidence>
<dbReference type="Pfam" id="PF00005">
    <property type="entry name" value="ABC_tran"/>
    <property type="match status" value="1"/>
</dbReference>
<keyword evidence="2" id="KW-0813">Transport</keyword>
<dbReference type="PROSITE" id="PS50893">
    <property type="entry name" value="ABC_TRANSPORTER_2"/>
    <property type="match status" value="1"/>
</dbReference>
<comment type="similarity">
    <text evidence="1">Belongs to the ABC transporter superfamily.</text>
</comment>
<accession>A0A9D1LYP2</accession>